<dbReference type="InterPro" id="IPR026004">
    <property type="entry name" value="Septum_form"/>
</dbReference>
<evidence type="ECO:0000313" key="2">
    <source>
        <dbReference type="EMBL" id="MFI1963486.1"/>
    </source>
</evidence>
<evidence type="ECO:0000259" key="1">
    <source>
        <dbReference type="Pfam" id="PF13845"/>
    </source>
</evidence>
<dbReference type="EMBL" id="JBIRWE010000001">
    <property type="protein sequence ID" value="MFI1963486.1"/>
    <property type="molecule type" value="Genomic_DNA"/>
</dbReference>
<feature type="domain" description="Septum formation-related" evidence="1">
    <location>
        <begin position="49"/>
        <end position="208"/>
    </location>
</feature>
<reference evidence="2 3" key="1">
    <citation type="submission" date="2024-10" db="EMBL/GenBank/DDBJ databases">
        <title>The Natural Products Discovery Center: Release of the First 8490 Sequenced Strains for Exploring Actinobacteria Biosynthetic Diversity.</title>
        <authorList>
            <person name="Kalkreuter E."/>
            <person name="Kautsar S.A."/>
            <person name="Yang D."/>
            <person name="Bader C.D."/>
            <person name="Teijaro C.N."/>
            <person name="Fluegel L."/>
            <person name="Davis C.M."/>
            <person name="Simpson J.R."/>
            <person name="Lauterbach L."/>
            <person name="Steele A.D."/>
            <person name="Gui C."/>
            <person name="Meng S."/>
            <person name="Li G."/>
            <person name="Viehrig K."/>
            <person name="Ye F."/>
            <person name="Su P."/>
            <person name="Kiefer A.F."/>
            <person name="Nichols A."/>
            <person name="Cepeda A.J."/>
            <person name="Yan W."/>
            <person name="Fan B."/>
            <person name="Jiang Y."/>
            <person name="Adhikari A."/>
            <person name="Zheng C.-J."/>
            <person name="Schuster L."/>
            <person name="Cowan T.M."/>
            <person name="Smanski M.J."/>
            <person name="Chevrette M.G."/>
            <person name="De Carvalho L.P.S."/>
            <person name="Shen B."/>
        </authorList>
    </citation>
    <scope>NUCLEOTIDE SEQUENCE [LARGE SCALE GENOMIC DNA]</scope>
    <source>
        <strain evidence="2 3">NPDC020327</strain>
    </source>
</reference>
<dbReference type="Proteomes" id="UP001611548">
    <property type="component" value="Unassembled WGS sequence"/>
</dbReference>
<dbReference type="RefSeq" id="WP_055472580.1">
    <property type="nucleotide sequence ID" value="NZ_JBIRWE010000001.1"/>
</dbReference>
<keyword evidence="3" id="KW-1185">Reference proteome</keyword>
<gene>
    <name evidence="2" type="ORF">ACH429_04995</name>
</gene>
<comment type="caution">
    <text evidence="2">The sequence shown here is derived from an EMBL/GenBank/DDBJ whole genome shotgun (WGS) entry which is preliminary data.</text>
</comment>
<protein>
    <submittedName>
        <fullName evidence="2">Septum formation family protein</fullName>
    </submittedName>
</protein>
<evidence type="ECO:0000313" key="3">
    <source>
        <dbReference type="Proteomes" id="UP001611548"/>
    </source>
</evidence>
<sequence>MNSQLLKRGLAGAAVTALAAFGMLGAITGWLSSPPGLGSGTLLTNWTVGACHDLRQPDETAAAFISDTKDPVDCGSPHTTETFQVVKLTGKLAEEKERPSSILLQREGEKICSADKFDKYLGVTKRDAVRGLGMIRFFPSAEEWQNGDRRVRCDVIAGRDKNNNLPVFDGPLQNIYTEGDASAWRVCRNGTSEVFCNEPHTLELVYPWLLFGPDQIKKGRAFMTKVAMELCTPEISRYIGEPIDKRKDLRVVVEVPGESTQSAGSRVGHCWVGPAKDGAMLDKSLRNAAKNRSRS</sequence>
<organism evidence="2 3">
    <name type="scientific">Streptomyces pathocidini</name>
    <dbReference type="NCBI Taxonomy" id="1650571"/>
    <lineage>
        <taxon>Bacteria</taxon>
        <taxon>Bacillati</taxon>
        <taxon>Actinomycetota</taxon>
        <taxon>Actinomycetes</taxon>
        <taxon>Kitasatosporales</taxon>
        <taxon>Streptomycetaceae</taxon>
        <taxon>Streptomyces</taxon>
    </lineage>
</organism>
<accession>A0ABW7UPF6</accession>
<name>A0ABW7UPF6_9ACTN</name>
<proteinExistence type="predicted"/>
<dbReference type="Pfam" id="PF13845">
    <property type="entry name" value="Septum_form"/>
    <property type="match status" value="1"/>
</dbReference>